<dbReference type="AlphaFoldDB" id="A0AA88U3M8"/>
<dbReference type="GO" id="GO:0016197">
    <property type="term" value="P:endosomal transport"/>
    <property type="evidence" value="ECO:0007669"/>
    <property type="project" value="TreeGrafter"/>
</dbReference>
<keyword evidence="2" id="KW-1185">Reference proteome</keyword>
<accession>A0AA88U3M8</accession>
<dbReference type="GO" id="GO:0005770">
    <property type="term" value="C:late endosome"/>
    <property type="evidence" value="ECO:0007669"/>
    <property type="project" value="TreeGrafter"/>
</dbReference>
<protein>
    <submittedName>
        <fullName evidence="1">Uncharacterized protein</fullName>
    </submittedName>
</protein>
<sequence length="143" mass="16084">MEHICLDSLESLSILDSTRLLEEARGTWSDLLITVLWDEWRKCKRVIEASSPRKETKCLLFQPHRSSLEEVISGESSLAAGERMYDLVKVFVLLYQLQKFSLGRALTDQPPTHPPIDAPENSRARIAGIDNLGPKPSVELNLG</sequence>
<dbReference type="Proteomes" id="UP001187471">
    <property type="component" value="Unassembled WGS sequence"/>
</dbReference>
<dbReference type="InterPro" id="IPR039272">
    <property type="entry name" value="CLEC16A/TT9"/>
</dbReference>
<evidence type="ECO:0000313" key="2">
    <source>
        <dbReference type="Proteomes" id="UP001187471"/>
    </source>
</evidence>
<gene>
    <name evidence="1" type="ORF">RJ640_000458</name>
</gene>
<dbReference type="PANTHER" id="PTHR21481">
    <property type="entry name" value="PROTEIN CLEC16A"/>
    <property type="match status" value="1"/>
</dbReference>
<proteinExistence type="predicted"/>
<dbReference type="EMBL" id="JAVXUO010002765">
    <property type="protein sequence ID" value="KAK2969929.1"/>
    <property type="molecule type" value="Genomic_DNA"/>
</dbReference>
<comment type="caution">
    <text evidence="1">The sequence shown here is derived from an EMBL/GenBank/DDBJ whole genome shotgun (WGS) entry which is preliminary data.</text>
</comment>
<dbReference type="PANTHER" id="PTHR21481:SF4">
    <property type="entry name" value="PROTEIN TRANSPARENT TESTA 9"/>
    <property type="match status" value="1"/>
</dbReference>
<reference evidence="1" key="1">
    <citation type="submission" date="2022-12" db="EMBL/GenBank/DDBJ databases">
        <title>Draft genome assemblies for two species of Escallonia (Escalloniales).</title>
        <authorList>
            <person name="Chanderbali A."/>
            <person name="Dervinis C."/>
            <person name="Anghel I."/>
            <person name="Soltis D."/>
            <person name="Soltis P."/>
            <person name="Zapata F."/>
        </authorList>
    </citation>
    <scope>NUCLEOTIDE SEQUENCE</scope>
    <source>
        <strain evidence="1">UCBG92.1500</strain>
        <tissue evidence="1">Leaf</tissue>
    </source>
</reference>
<name>A0AA88U3M8_9ASTE</name>
<evidence type="ECO:0000313" key="1">
    <source>
        <dbReference type="EMBL" id="KAK2969929.1"/>
    </source>
</evidence>
<organism evidence="1 2">
    <name type="scientific">Escallonia rubra</name>
    <dbReference type="NCBI Taxonomy" id="112253"/>
    <lineage>
        <taxon>Eukaryota</taxon>
        <taxon>Viridiplantae</taxon>
        <taxon>Streptophyta</taxon>
        <taxon>Embryophyta</taxon>
        <taxon>Tracheophyta</taxon>
        <taxon>Spermatophyta</taxon>
        <taxon>Magnoliopsida</taxon>
        <taxon>eudicotyledons</taxon>
        <taxon>Gunneridae</taxon>
        <taxon>Pentapetalae</taxon>
        <taxon>asterids</taxon>
        <taxon>campanulids</taxon>
        <taxon>Escalloniales</taxon>
        <taxon>Escalloniaceae</taxon>
        <taxon>Escallonia</taxon>
    </lineage>
</organism>
<dbReference type="GO" id="GO:1901096">
    <property type="term" value="P:regulation of autophagosome maturation"/>
    <property type="evidence" value="ECO:0007669"/>
    <property type="project" value="TreeGrafter"/>
</dbReference>
<dbReference type="GO" id="GO:0007034">
    <property type="term" value="P:vacuolar transport"/>
    <property type="evidence" value="ECO:0007669"/>
    <property type="project" value="TreeGrafter"/>
</dbReference>
<dbReference type="GO" id="GO:0005794">
    <property type="term" value="C:Golgi apparatus"/>
    <property type="evidence" value="ECO:0007669"/>
    <property type="project" value="TreeGrafter"/>
</dbReference>